<dbReference type="PANTHER" id="PTHR18919">
    <property type="entry name" value="ACETYL-COA C-ACYLTRANSFERASE"/>
    <property type="match status" value="1"/>
</dbReference>
<keyword evidence="6" id="KW-1185">Reference proteome</keyword>
<evidence type="ECO:0000313" key="6">
    <source>
        <dbReference type="Proteomes" id="UP000444980"/>
    </source>
</evidence>
<dbReference type="Gene3D" id="3.40.47.10">
    <property type="match status" value="1"/>
</dbReference>
<dbReference type="InterPro" id="IPR016039">
    <property type="entry name" value="Thiolase-like"/>
</dbReference>
<evidence type="ECO:0000259" key="4">
    <source>
        <dbReference type="Pfam" id="PF18313"/>
    </source>
</evidence>
<dbReference type="AlphaFoldDB" id="A0A7I9UVB1"/>
<feature type="domain" description="Thiolase-like protein type 1 additional C-terminal" evidence="4">
    <location>
        <begin position="419"/>
        <end position="493"/>
    </location>
</feature>
<dbReference type="Pfam" id="PF18313">
    <property type="entry name" value="TLP1_add_C"/>
    <property type="match status" value="1"/>
</dbReference>
<dbReference type="GO" id="GO:0016746">
    <property type="term" value="F:acyltransferase activity"/>
    <property type="evidence" value="ECO:0007669"/>
    <property type="project" value="UniProtKB-KW"/>
</dbReference>
<keyword evidence="2 5" id="KW-0808">Transferase</keyword>
<dbReference type="Gene3D" id="2.40.50.840">
    <property type="match status" value="1"/>
</dbReference>
<accession>A0A7I9UVB1</accession>
<evidence type="ECO:0000256" key="2">
    <source>
        <dbReference type="ARBA" id="ARBA00022679"/>
    </source>
</evidence>
<comment type="similarity">
    <text evidence="1">Belongs to the thiolase-like superfamily. Thiolase family.</text>
</comment>
<organism evidence="5 6">
    <name type="scientific">Gordonia crocea</name>
    <dbReference type="NCBI Taxonomy" id="589162"/>
    <lineage>
        <taxon>Bacteria</taxon>
        <taxon>Bacillati</taxon>
        <taxon>Actinomycetota</taxon>
        <taxon>Actinomycetes</taxon>
        <taxon>Mycobacteriales</taxon>
        <taxon>Gordoniaceae</taxon>
        <taxon>Gordonia</taxon>
    </lineage>
</organism>
<dbReference type="SUPFAM" id="SSF53901">
    <property type="entry name" value="Thiolase-like"/>
    <property type="match status" value="3"/>
</dbReference>
<name>A0A7I9UVB1_9ACTN</name>
<dbReference type="RefSeq" id="WP_161926454.1">
    <property type="nucleotide sequence ID" value="NZ_BJOU01000001.1"/>
</dbReference>
<dbReference type="InterPro" id="IPR040771">
    <property type="entry name" value="TLP1_add_C"/>
</dbReference>
<dbReference type="PANTHER" id="PTHR18919:SF139">
    <property type="entry name" value="THIOLASE-LIKE PROTEIN TYPE 1 ADDITIONAL C-TERMINAL DOMAIN-CONTAINING PROTEIN"/>
    <property type="match status" value="1"/>
</dbReference>
<keyword evidence="3" id="KW-0012">Acyltransferase</keyword>
<evidence type="ECO:0000256" key="1">
    <source>
        <dbReference type="ARBA" id="ARBA00010982"/>
    </source>
</evidence>
<protein>
    <submittedName>
        <fullName evidence="5">Acetyl-CoA acetyltransferase</fullName>
    </submittedName>
</protein>
<dbReference type="Proteomes" id="UP000444980">
    <property type="component" value="Unassembled WGS sequence"/>
</dbReference>
<sequence>MQIDPTTPVLIGVGQFSEKFDDPAYRAMSAVELAAEAARRAFDDAGVSPAELAGAVVVGVRQFEASHAKAVAPLGRSDNYPRSVADRLAMEPTHAVYDVVGGDGPQRLVAEFGDQIASGTLDSVLLVGSEAMSTARHFAGRADAPDHGEERGGQLEDRGYGLDDMMSLSGIRHGLIGPPSQYALLEHARRAHLGLSREAYAKAMGELFAPFTEVAAANQHSAAPTRRSAAELVEITEKNRLVADPYPRYLVARDQVNQGAAVLMTSVARARELGVDPQRWVFLHGHAKASAAPMLERESLGSSAAAGAALRGALDSAGASIGDIDFLDIYSCFPVAVFAACDALGLDAGDPRGLTLTGGLPYFGGAGNNYSMHAIAEVVERLRARPGTLGLVAANGGIISKYAVGVYSTTPRAWQRAPQVGDEPRVAAVDEFAGGATIETFTVVPFGGNNLGILVCRNDSGERCYAHASASDAVLADLLATGEPIGRRVQVQTADGRNVAELG</sequence>
<dbReference type="EMBL" id="BJOU01000001">
    <property type="protein sequence ID" value="GED97075.1"/>
    <property type="molecule type" value="Genomic_DNA"/>
</dbReference>
<gene>
    <name evidence="5" type="ORF">nbrc107697_11140</name>
</gene>
<proteinExistence type="inferred from homology"/>
<evidence type="ECO:0000256" key="3">
    <source>
        <dbReference type="ARBA" id="ARBA00023315"/>
    </source>
</evidence>
<reference evidence="6" key="1">
    <citation type="submission" date="2019-06" db="EMBL/GenBank/DDBJ databases">
        <title>Gordonia isolated from sludge of a wastewater treatment plant.</title>
        <authorList>
            <person name="Tamura T."/>
            <person name="Aoyama K."/>
            <person name="Kang Y."/>
            <person name="Saito S."/>
            <person name="Akiyama N."/>
            <person name="Yazawa K."/>
            <person name="Gonoi T."/>
            <person name="Mikami Y."/>
        </authorList>
    </citation>
    <scope>NUCLEOTIDE SEQUENCE [LARGE SCALE GENOMIC DNA]</scope>
    <source>
        <strain evidence="6">NBRC 107697</strain>
    </source>
</reference>
<evidence type="ECO:0000313" key="5">
    <source>
        <dbReference type="EMBL" id="GED97075.1"/>
    </source>
</evidence>
<comment type="caution">
    <text evidence="5">The sequence shown here is derived from an EMBL/GenBank/DDBJ whole genome shotgun (WGS) entry which is preliminary data.</text>
</comment>
<dbReference type="OrthoDB" id="4470569at2"/>